<name>A0A369J7A0_HYPMA</name>
<dbReference type="Proteomes" id="UP000076154">
    <property type="component" value="Unassembled WGS sequence"/>
</dbReference>
<reference evidence="3" key="1">
    <citation type="submission" date="2018-04" db="EMBL/GenBank/DDBJ databases">
        <title>Whole genome sequencing of Hypsizygus marmoreus.</title>
        <authorList>
            <person name="Choi I.-G."/>
            <person name="Min B."/>
            <person name="Kim J.-G."/>
            <person name="Kim S."/>
            <person name="Oh Y.-L."/>
            <person name="Kong W.-S."/>
            <person name="Park H."/>
            <person name="Jeong J."/>
            <person name="Song E.-S."/>
        </authorList>
    </citation>
    <scope>NUCLEOTIDE SEQUENCE [LARGE SCALE GENOMIC DNA]</scope>
    <source>
        <strain evidence="3">51987-8</strain>
    </source>
</reference>
<dbReference type="AlphaFoldDB" id="A0A369J7A0"/>
<evidence type="ECO:0008006" key="5">
    <source>
        <dbReference type="Google" id="ProtNLM"/>
    </source>
</evidence>
<dbReference type="InterPro" id="IPR036910">
    <property type="entry name" value="HMG_box_dom_sf"/>
</dbReference>
<dbReference type="CDD" id="cd00084">
    <property type="entry name" value="HMG-box_SF"/>
    <property type="match status" value="1"/>
</dbReference>
<feature type="compositionally biased region" description="Basic residues" evidence="1">
    <location>
        <begin position="211"/>
        <end position="231"/>
    </location>
</feature>
<evidence type="ECO:0000256" key="1">
    <source>
        <dbReference type="SAM" id="MobiDB-lite"/>
    </source>
</evidence>
<comment type="caution">
    <text evidence="3">The sequence shown here is derived from an EMBL/GenBank/DDBJ whole genome shotgun (WGS) entry which is preliminary data.</text>
</comment>
<dbReference type="InParanoid" id="A0A369J7A0"/>
<evidence type="ECO:0000313" key="4">
    <source>
        <dbReference type="Proteomes" id="UP000076154"/>
    </source>
</evidence>
<proteinExistence type="predicted"/>
<feature type="region of interest" description="Disordered" evidence="1">
    <location>
        <begin position="206"/>
        <end position="235"/>
    </location>
</feature>
<keyword evidence="4" id="KW-1185">Reference proteome</keyword>
<keyword evidence="2" id="KW-0732">Signal</keyword>
<accession>A0A369J7A0</accession>
<evidence type="ECO:0000256" key="2">
    <source>
        <dbReference type="SAM" id="SignalP"/>
    </source>
</evidence>
<feature type="signal peptide" evidence="2">
    <location>
        <begin position="1"/>
        <end position="18"/>
    </location>
</feature>
<dbReference type="SUPFAM" id="SSF47095">
    <property type="entry name" value="HMG-box"/>
    <property type="match status" value="1"/>
</dbReference>
<organism evidence="3 4">
    <name type="scientific">Hypsizygus marmoreus</name>
    <name type="common">White beech mushroom</name>
    <name type="synonym">Agaricus marmoreus</name>
    <dbReference type="NCBI Taxonomy" id="39966"/>
    <lineage>
        <taxon>Eukaryota</taxon>
        <taxon>Fungi</taxon>
        <taxon>Dikarya</taxon>
        <taxon>Basidiomycota</taxon>
        <taxon>Agaricomycotina</taxon>
        <taxon>Agaricomycetes</taxon>
        <taxon>Agaricomycetidae</taxon>
        <taxon>Agaricales</taxon>
        <taxon>Tricholomatineae</taxon>
        <taxon>Lyophyllaceae</taxon>
        <taxon>Hypsizygus</taxon>
    </lineage>
</organism>
<feature type="chain" id="PRO_5016976498" description="HMG box domain-containing protein" evidence="2">
    <location>
        <begin position="19"/>
        <end position="265"/>
    </location>
</feature>
<sequence>MVIDLSFTFLCLWPLHSSTELFTELPKLLSRASVLPYIFLQRIVTTMNHNQCYSPVFGEGPAVPWSIPFAAAYAPPTPMDAYSTDSLPTLDSIQRPLHPKAVNISPSMVYQDIIVDHVPDAFFCDTSILDTINEIRVEEMRKRFAGAIGQRTKKLLRPPNPYTFFNWDQRSAFRTASAKWKNLPESERKFYTKTWRSFHKAFPDHFGTSPLKRKKSGAPRKSSGKPRRKTNKIQEEVHLVASGTGGGGDFPNIQAQLLGIIESTD</sequence>
<gene>
    <name evidence="3" type="ORF">Hypma_002789</name>
</gene>
<protein>
    <recommendedName>
        <fullName evidence="5">HMG box domain-containing protein</fullName>
    </recommendedName>
</protein>
<evidence type="ECO:0000313" key="3">
    <source>
        <dbReference type="EMBL" id="RDB16477.1"/>
    </source>
</evidence>
<dbReference type="EMBL" id="LUEZ02000124">
    <property type="protein sequence ID" value="RDB16477.1"/>
    <property type="molecule type" value="Genomic_DNA"/>
</dbReference>